<evidence type="ECO:0000313" key="3">
    <source>
        <dbReference type="Proteomes" id="UP000501623"/>
    </source>
</evidence>
<keyword evidence="1" id="KW-1133">Transmembrane helix</keyword>
<proteinExistence type="predicted"/>
<evidence type="ECO:0000256" key="1">
    <source>
        <dbReference type="SAM" id="Phobius"/>
    </source>
</evidence>
<protein>
    <submittedName>
        <fullName evidence="2">DUF1493 family protein</fullName>
    </submittedName>
</protein>
<dbReference type="Pfam" id="PF07377">
    <property type="entry name" value="DUF1493"/>
    <property type="match status" value="1"/>
</dbReference>
<keyword evidence="3" id="KW-1185">Reference proteome</keyword>
<keyword evidence="1" id="KW-0472">Membrane</keyword>
<reference evidence="2 3" key="1">
    <citation type="submission" date="2020-05" db="EMBL/GenBank/DDBJ databases">
        <title>Complete genome sequence of Hymenobacter sp. TS19 in Coasted Sand Dune.</title>
        <authorList>
            <person name="Lee J.-H."/>
            <person name="Jung J.-H."/>
            <person name="Jeong S."/>
            <person name="Zhao L."/>
            <person name="Kim M.-K."/>
            <person name="Seo H.-S."/>
            <person name="Lim S."/>
        </authorList>
    </citation>
    <scope>NUCLEOTIDE SEQUENCE [LARGE SCALE GENOMIC DNA]</scope>
    <source>
        <strain evidence="2 3">TS19</strain>
    </source>
</reference>
<accession>A0A6M6BKB4</accession>
<dbReference type="Proteomes" id="UP000501623">
    <property type="component" value="Chromosome"/>
</dbReference>
<keyword evidence="1" id="KW-0812">Transmembrane</keyword>
<name>A0A6M6BKB4_9BACT</name>
<feature type="transmembrane region" description="Helical" evidence="1">
    <location>
        <begin position="84"/>
        <end position="113"/>
    </location>
</feature>
<evidence type="ECO:0000313" key="2">
    <source>
        <dbReference type="EMBL" id="QJX48536.1"/>
    </source>
</evidence>
<dbReference type="EMBL" id="CP053538">
    <property type="protein sequence ID" value="QJX48536.1"/>
    <property type="molecule type" value="Genomic_DNA"/>
</dbReference>
<dbReference type="InterPro" id="IPR010862">
    <property type="entry name" value="DUF1493"/>
</dbReference>
<dbReference type="AlphaFoldDB" id="A0A6M6BKB4"/>
<gene>
    <name evidence="2" type="ORF">HMJ29_17075</name>
</gene>
<sequence>METIYIRFSDLRRAAEQVPTFVKEALWWEDAYNLRTGIEEDMGCGGEDTEELLLSFSERFSVDISNFDFTGLISSEPGSDGNPLYTFLLLFYVAVYLIAWVVKLLVGIFYWPFNPKSATKLIKEPIGNPFASELQQPKSPQEILTIGDLVASAAAGHFVKRERVRFVIVRPDHS</sequence>
<organism evidence="2 3">
    <name type="scientific">Hymenobacter taeanensis</name>
    <dbReference type="NCBI Taxonomy" id="2735321"/>
    <lineage>
        <taxon>Bacteria</taxon>
        <taxon>Pseudomonadati</taxon>
        <taxon>Bacteroidota</taxon>
        <taxon>Cytophagia</taxon>
        <taxon>Cytophagales</taxon>
        <taxon>Hymenobacteraceae</taxon>
        <taxon>Hymenobacter</taxon>
    </lineage>
</organism>
<dbReference type="KEGG" id="hts:HMJ29_17075"/>
<dbReference type="RefSeq" id="WP_171592627.1">
    <property type="nucleotide sequence ID" value="NZ_CP053538.1"/>
</dbReference>